<dbReference type="EMBL" id="BAAANE010000011">
    <property type="protein sequence ID" value="GAA1658176.1"/>
    <property type="molecule type" value="Genomic_DNA"/>
</dbReference>
<name>A0ABN2FTG7_9ACTN</name>
<accession>A0ABN2FTG7</accession>
<protein>
    <submittedName>
        <fullName evidence="1">Uncharacterized protein</fullName>
    </submittedName>
</protein>
<sequence length="69" mass="7498">MECTKINSEDWIAPVIYLRNPSGARTTATLLDEAGQTARPQLTRIFRDSVVRRGDGLAAEVRGLIVAVG</sequence>
<dbReference type="Proteomes" id="UP001501319">
    <property type="component" value="Unassembled WGS sequence"/>
</dbReference>
<keyword evidence="2" id="KW-1185">Reference proteome</keyword>
<gene>
    <name evidence="1" type="ORF">GCM10009744_59240</name>
</gene>
<reference evidence="1 2" key="1">
    <citation type="journal article" date="2019" name="Int. J. Syst. Evol. Microbiol.">
        <title>The Global Catalogue of Microorganisms (GCM) 10K type strain sequencing project: providing services to taxonomists for standard genome sequencing and annotation.</title>
        <authorList>
            <consortium name="The Broad Institute Genomics Platform"/>
            <consortium name="The Broad Institute Genome Sequencing Center for Infectious Disease"/>
            <person name="Wu L."/>
            <person name="Ma J."/>
        </authorList>
    </citation>
    <scope>NUCLEOTIDE SEQUENCE [LARGE SCALE GENOMIC DNA]</scope>
    <source>
        <strain evidence="1 2">JCM 14306</strain>
    </source>
</reference>
<evidence type="ECO:0000313" key="2">
    <source>
        <dbReference type="Proteomes" id="UP001501319"/>
    </source>
</evidence>
<evidence type="ECO:0000313" key="1">
    <source>
        <dbReference type="EMBL" id="GAA1658176.1"/>
    </source>
</evidence>
<comment type="caution">
    <text evidence="1">The sequence shown here is derived from an EMBL/GenBank/DDBJ whole genome shotgun (WGS) entry which is preliminary data.</text>
</comment>
<organism evidence="1 2">
    <name type="scientific">Kribbella alba</name>
    <dbReference type="NCBI Taxonomy" id="190197"/>
    <lineage>
        <taxon>Bacteria</taxon>
        <taxon>Bacillati</taxon>
        <taxon>Actinomycetota</taxon>
        <taxon>Actinomycetes</taxon>
        <taxon>Propionibacteriales</taxon>
        <taxon>Kribbellaceae</taxon>
        <taxon>Kribbella</taxon>
    </lineage>
</organism>
<proteinExistence type="predicted"/>